<evidence type="ECO:0000313" key="2">
    <source>
        <dbReference type="Proteomes" id="UP000324800"/>
    </source>
</evidence>
<organism evidence="1 2">
    <name type="scientific">Streblomastix strix</name>
    <dbReference type="NCBI Taxonomy" id="222440"/>
    <lineage>
        <taxon>Eukaryota</taxon>
        <taxon>Metamonada</taxon>
        <taxon>Preaxostyla</taxon>
        <taxon>Oxymonadida</taxon>
        <taxon>Streblomastigidae</taxon>
        <taxon>Streblomastix</taxon>
    </lineage>
</organism>
<reference evidence="1 2" key="1">
    <citation type="submission" date="2019-03" db="EMBL/GenBank/DDBJ databases">
        <title>Single cell metagenomics reveals metabolic interactions within the superorganism composed of flagellate Streblomastix strix and complex community of Bacteroidetes bacteria on its surface.</title>
        <authorList>
            <person name="Treitli S.C."/>
            <person name="Kolisko M."/>
            <person name="Husnik F."/>
            <person name="Keeling P."/>
            <person name="Hampl V."/>
        </authorList>
    </citation>
    <scope>NUCLEOTIDE SEQUENCE [LARGE SCALE GENOMIC DNA]</scope>
    <source>
        <strain evidence="1">ST1C</strain>
    </source>
</reference>
<comment type="caution">
    <text evidence="1">The sequence shown here is derived from an EMBL/GenBank/DDBJ whole genome shotgun (WGS) entry which is preliminary data.</text>
</comment>
<name>A0A5J4VDS8_9EUKA</name>
<dbReference type="EMBL" id="SNRW01007788">
    <property type="protein sequence ID" value="KAA6380635.1"/>
    <property type="molecule type" value="Genomic_DNA"/>
</dbReference>
<dbReference type="AlphaFoldDB" id="A0A5J4VDS8"/>
<protein>
    <submittedName>
        <fullName evidence="1">Uncharacterized protein</fullName>
    </submittedName>
</protein>
<accession>A0A5J4VDS8</accession>
<sequence length="306" mass="33966">MKHYLEILDIIRLQLDALLLQNTDKTDLIDSYSKSEDDALLQLKASVADIVDGYSKTEDDALLVLNVYKSDIYSKTKDDALLLLKANVVDIVDSYSKTEDDTLLLLKADKTDLITKEDALLLLIEDKTGTQTKTEDGPLLLLKADKTELIDLYSKSEDDALLLLKANVTDLTNYVDLTSAQTITAQKQFEVISVSSISKLSKNDASSLLAGGRDILVSSLVTQPYLQEVKDIATGKPKTYVFSTQGELNDWMAVQDNVAKLVIGDDLYIVDKEVTDYWWDGTDLKVLETELPDMNNVIITQETAIG</sequence>
<proteinExistence type="predicted"/>
<gene>
    <name evidence="1" type="ORF">EZS28_023839</name>
</gene>
<dbReference type="Proteomes" id="UP000324800">
    <property type="component" value="Unassembled WGS sequence"/>
</dbReference>
<evidence type="ECO:0000313" key="1">
    <source>
        <dbReference type="EMBL" id="KAA6380635.1"/>
    </source>
</evidence>